<feature type="transmembrane region" description="Helical" evidence="5">
    <location>
        <begin position="73"/>
        <end position="95"/>
    </location>
</feature>
<evidence type="ECO:0000313" key="8">
    <source>
        <dbReference type="Proteomes" id="UP000007875"/>
    </source>
</evidence>
<keyword evidence="3 5" id="KW-1133">Transmembrane helix</keyword>
<reference evidence="8" key="1">
    <citation type="submission" date="2003-08" db="EMBL/GenBank/DDBJ databases">
        <authorList>
            <person name="Birren B."/>
            <person name="Nusbaum C."/>
            <person name="Abebe A."/>
            <person name="Abouelleil A."/>
            <person name="Adekoya E."/>
            <person name="Ait-zahra M."/>
            <person name="Allen N."/>
            <person name="Allen T."/>
            <person name="An P."/>
            <person name="Anderson M."/>
            <person name="Anderson S."/>
            <person name="Arachchi H."/>
            <person name="Armbruster J."/>
            <person name="Bachantsang P."/>
            <person name="Baldwin J."/>
            <person name="Barry A."/>
            <person name="Bayul T."/>
            <person name="Blitshsteyn B."/>
            <person name="Bloom T."/>
            <person name="Blye J."/>
            <person name="Boguslavskiy L."/>
            <person name="Borowsky M."/>
            <person name="Boukhgalter B."/>
            <person name="Brunache A."/>
            <person name="Butler J."/>
            <person name="Calixte N."/>
            <person name="Calvo S."/>
            <person name="Camarata J."/>
            <person name="Campo K."/>
            <person name="Chang J."/>
            <person name="Cheshatsang Y."/>
            <person name="Citroen M."/>
            <person name="Collymore A."/>
            <person name="Considine T."/>
            <person name="Cook A."/>
            <person name="Cooke P."/>
            <person name="Corum B."/>
            <person name="Cuomo C."/>
            <person name="David R."/>
            <person name="Dawoe T."/>
            <person name="Degray S."/>
            <person name="Dodge S."/>
            <person name="Dooley K."/>
            <person name="Dorje P."/>
            <person name="Dorjee K."/>
            <person name="Dorris L."/>
            <person name="Duffey N."/>
            <person name="Dupes A."/>
            <person name="Elkins T."/>
            <person name="Engels R."/>
            <person name="Erickson J."/>
            <person name="Farina A."/>
            <person name="Faro S."/>
            <person name="Ferreira P."/>
            <person name="Fischer H."/>
            <person name="Fitzgerald M."/>
            <person name="Foley K."/>
            <person name="Gage D."/>
            <person name="Galagan J."/>
            <person name="Gearin G."/>
            <person name="Gnerre S."/>
            <person name="Gnirke A."/>
            <person name="Goyette A."/>
            <person name="Graham J."/>
            <person name="Grandbois E."/>
            <person name="Gyaltsen K."/>
            <person name="Hafez N."/>
            <person name="Hagopian D."/>
            <person name="Hagos B."/>
            <person name="Hall J."/>
            <person name="Hatcher B."/>
            <person name="Heller A."/>
            <person name="Higgins H."/>
            <person name="Honan T."/>
            <person name="Horn A."/>
            <person name="Houde N."/>
            <person name="Hughes L."/>
            <person name="Hulme W."/>
            <person name="Husby E."/>
            <person name="Iliev I."/>
            <person name="Jaffe D."/>
            <person name="Jones C."/>
            <person name="Kamal M."/>
            <person name="Kamat A."/>
            <person name="Kamvysselis M."/>
            <person name="Karlsson E."/>
            <person name="Kells C."/>
            <person name="Kieu A."/>
            <person name="Kisner P."/>
            <person name="Kodira C."/>
            <person name="Kulbokas E."/>
            <person name="Labutti K."/>
            <person name="Lama D."/>
            <person name="Landers T."/>
            <person name="Leger J."/>
            <person name="Levine S."/>
            <person name="Lewis D."/>
            <person name="Lewis T."/>
            <person name="Lindblad-toh K."/>
            <person name="Liu X."/>
            <person name="Lokyitsang T."/>
            <person name="Lokyitsang Y."/>
            <person name="Lucien O."/>
            <person name="Lui A."/>
            <person name="Ma L.J."/>
            <person name="Mabbitt R."/>
            <person name="Macdonald J."/>
            <person name="Maclean C."/>
            <person name="Major J."/>
            <person name="Manning J."/>
            <person name="Marabella R."/>
            <person name="Maru K."/>
            <person name="Matthews C."/>
            <person name="Mauceli E."/>
            <person name="Mccarthy M."/>
            <person name="Mcdonough S."/>
            <person name="Mcghee T."/>
            <person name="Meldrim J."/>
            <person name="Meneus L."/>
            <person name="Mesirov J."/>
            <person name="Mihalev A."/>
            <person name="Mihova T."/>
            <person name="Mikkelsen T."/>
            <person name="Mlenga V."/>
            <person name="Moru K."/>
            <person name="Mozes J."/>
            <person name="Mulrain L."/>
            <person name="Munson G."/>
            <person name="Naylor J."/>
            <person name="Newes C."/>
            <person name="Nguyen C."/>
            <person name="Nguyen N."/>
            <person name="Nguyen T."/>
            <person name="Nicol R."/>
            <person name="Nielsen C."/>
            <person name="Nizzari M."/>
            <person name="Norbu C."/>
            <person name="Norbu N."/>
            <person name="O'donnell P."/>
            <person name="Okoawo O."/>
            <person name="O'leary S."/>
            <person name="Omotosho B."/>
            <person name="O'neill K."/>
            <person name="Osman S."/>
            <person name="Parker S."/>
            <person name="Perrin D."/>
            <person name="Phunkhang P."/>
            <person name="Piqani B."/>
            <person name="Purcell S."/>
            <person name="Rachupka T."/>
            <person name="Ramasamy U."/>
            <person name="Rameau R."/>
            <person name="Ray V."/>
            <person name="Raymond C."/>
            <person name="Retta R."/>
            <person name="Richardson S."/>
            <person name="Rise C."/>
            <person name="Rodriguez J."/>
            <person name="Rogers J."/>
            <person name="Rogov P."/>
            <person name="Rutman M."/>
            <person name="Schupbach R."/>
            <person name="Seaman C."/>
            <person name="Settipalli S."/>
            <person name="Sharpe T."/>
            <person name="Sheridan J."/>
            <person name="Sherpa N."/>
            <person name="Shi J."/>
            <person name="Smirnov S."/>
            <person name="Smith C."/>
            <person name="Sougnez C."/>
            <person name="Spencer B."/>
            <person name="Stalker J."/>
            <person name="Stange-thomann N."/>
            <person name="Stavropoulos S."/>
            <person name="Stetson K."/>
            <person name="Stone C."/>
            <person name="Stone S."/>
            <person name="Stubbs M."/>
            <person name="Talamas J."/>
            <person name="Tchuinga P."/>
            <person name="Tenzing P."/>
            <person name="Tesfaye S."/>
            <person name="Theodore J."/>
            <person name="Thoulutsang Y."/>
            <person name="Topham K."/>
            <person name="Towey S."/>
            <person name="Tsamla T."/>
            <person name="Tsomo N."/>
            <person name="Vallee D."/>
            <person name="Vassiliev H."/>
            <person name="Venkataraman V."/>
            <person name="Vinson J."/>
            <person name="Vo A."/>
            <person name="Wade C."/>
            <person name="Wang S."/>
            <person name="Wangchuk T."/>
            <person name="Wangdi T."/>
            <person name="Whittaker C."/>
            <person name="Wilkinson J."/>
            <person name="Wu Y."/>
            <person name="Wyman D."/>
            <person name="Yadav S."/>
            <person name="Yang S."/>
            <person name="Yang X."/>
            <person name="Yeager S."/>
            <person name="Yee E."/>
            <person name="Young G."/>
            <person name="Zainoun J."/>
            <person name="Zembeck L."/>
            <person name="Zimmer A."/>
            <person name="Zody M."/>
            <person name="Lander E."/>
        </authorList>
    </citation>
    <scope>NUCLEOTIDE SEQUENCE [LARGE SCALE GENOMIC DNA]</scope>
</reference>
<evidence type="ECO:0000313" key="7">
    <source>
        <dbReference type="Ensembl" id="ENSCSAVP00000013121.1"/>
    </source>
</evidence>
<dbReference type="InterPro" id="IPR017981">
    <property type="entry name" value="GPCR_2-like_7TM"/>
</dbReference>
<proteinExistence type="predicted"/>
<keyword evidence="4 5" id="KW-0472">Membrane</keyword>
<dbReference type="InParanoid" id="H2Z6A9"/>
<dbReference type="GO" id="GO:0004930">
    <property type="term" value="F:G protein-coupled receptor activity"/>
    <property type="evidence" value="ECO:0007669"/>
    <property type="project" value="InterPro"/>
</dbReference>
<dbReference type="HOGENOM" id="CLU_1302163_0_0_1"/>
<evidence type="ECO:0000259" key="6">
    <source>
        <dbReference type="PROSITE" id="PS50261"/>
    </source>
</evidence>
<comment type="subcellular location">
    <subcellularLocation>
        <location evidence="1">Membrane</location>
        <topology evidence="1">Multi-pass membrane protein</topology>
    </subcellularLocation>
</comment>
<dbReference type="PROSITE" id="PS50261">
    <property type="entry name" value="G_PROTEIN_RECEP_F2_4"/>
    <property type="match status" value="1"/>
</dbReference>
<dbReference type="GO" id="GO:0005886">
    <property type="term" value="C:plasma membrane"/>
    <property type="evidence" value="ECO:0007669"/>
    <property type="project" value="TreeGrafter"/>
</dbReference>
<keyword evidence="8" id="KW-1185">Reference proteome</keyword>
<dbReference type="InterPro" id="IPR000832">
    <property type="entry name" value="GPCR_2_secretin-like"/>
</dbReference>
<dbReference type="Ensembl" id="ENSCSAVT00000013270.1">
    <property type="protein sequence ID" value="ENSCSAVP00000013121.1"/>
    <property type="gene ID" value="ENSCSAVG00000007704.1"/>
</dbReference>
<feature type="transmembrane region" description="Helical" evidence="5">
    <location>
        <begin position="107"/>
        <end position="132"/>
    </location>
</feature>
<protein>
    <recommendedName>
        <fullName evidence="6">G-protein coupled receptors family 2 profile 2 domain-containing protein</fullName>
    </recommendedName>
</protein>
<reference evidence="7" key="3">
    <citation type="submission" date="2025-09" db="UniProtKB">
        <authorList>
            <consortium name="Ensembl"/>
        </authorList>
    </citation>
    <scope>IDENTIFICATION</scope>
</reference>
<accession>H2Z6A9</accession>
<reference evidence="7" key="2">
    <citation type="submission" date="2025-08" db="UniProtKB">
        <authorList>
            <consortium name="Ensembl"/>
        </authorList>
    </citation>
    <scope>IDENTIFICATION</scope>
</reference>
<dbReference type="Proteomes" id="UP000007875">
    <property type="component" value="Unassembled WGS sequence"/>
</dbReference>
<dbReference type="PANTHER" id="PTHR12011">
    <property type="entry name" value="ADHESION G-PROTEIN COUPLED RECEPTOR"/>
    <property type="match status" value="1"/>
</dbReference>
<evidence type="ECO:0000256" key="4">
    <source>
        <dbReference type="ARBA" id="ARBA00023136"/>
    </source>
</evidence>
<dbReference type="PANTHER" id="PTHR12011:SF471">
    <property type="entry name" value="G-PROTEIN COUPLED RECEPTORS FAMILY 2 PROFILE 2 DOMAIN-CONTAINING PROTEIN"/>
    <property type="match status" value="1"/>
</dbReference>
<sequence length="212" mass="23453">MVTCTCKKGNTVTIITRIKKRKALLSTNFIARLCSTIVESIGFLATATTAILLAILIRKSKSMRISSVQPTRLGLLSSFCGFYLSLIASGTISAHHGSKPICQSAAFFVHFFLLGTFVWVSLEATVLFYFVVRNSFKTKIFSNITLNLIGWGIPLIIATSTIIVGTYKGNYTNVYHDYVIEMKENEIIIEGGIYHSQCYVNQSDAISWAVVL</sequence>
<dbReference type="AlphaFoldDB" id="H2Z6A9"/>
<feature type="transmembrane region" description="Helical" evidence="5">
    <location>
        <begin position="144"/>
        <end position="167"/>
    </location>
</feature>
<name>H2Z6A9_CIOSA</name>
<evidence type="ECO:0000256" key="2">
    <source>
        <dbReference type="ARBA" id="ARBA00022692"/>
    </source>
</evidence>
<evidence type="ECO:0000256" key="3">
    <source>
        <dbReference type="ARBA" id="ARBA00022989"/>
    </source>
</evidence>
<dbReference type="GO" id="GO:0007166">
    <property type="term" value="P:cell surface receptor signaling pathway"/>
    <property type="evidence" value="ECO:0007669"/>
    <property type="project" value="InterPro"/>
</dbReference>
<evidence type="ECO:0000256" key="5">
    <source>
        <dbReference type="SAM" id="Phobius"/>
    </source>
</evidence>
<evidence type="ECO:0000256" key="1">
    <source>
        <dbReference type="ARBA" id="ARBA00004141"/>
    </source>
</evidence>
<feature type="transmembrane region" description="Helical" evidence="5">
    <location>
        <begin position="29"/>
        <end position="57"/>
    </location>
</feature>
<feature type="domain" description="G-protein coupled receptors family 2 profile 2" evidence="6">
    <location>
        <begin position="35"/>
        <end position="212"/>
    </location>
</feature>
<dbReference type="Pfam" id="PF00002">
    <property type="entry name" value="7tm_2"/>
    <property type="match status" value="1"/>
</dbReference>
<organism evidence="7 8">
    <name type="scientific">Ciona savignyi</name>
    <name type="common">Pacific transparent sea squirt</name>
    <dbReference type="NCBI Taxonomy" id="51511"/>
    <lineage>
        <taxon>Eukaryota</taxon>
        <taxon>Metazoa</taxon>
        <taxon>Chordata</taxon>
        <taxon>Tunicata</taxon>
        <taxon>Ascidiacea</taxon>
        <taxon>Phlebobranchia</taxon>
        <taxon>Cionidae</taxon>
        <taxon>Ciona</taxon>
    </lineage>
</organism>
<keyword evidence="2 5" id="KW-0812">Transmembrane</keyword>
<dbReference type="GO" id="GO:0007189">
    <property type="term" value="P:adenylate cyclase-activating G protein-coupled receptor signaling pathway"/>
    <property type="evidence" value="ECO:0007669"/>
    <property type="project" value="TreeGrafter"/>
</dbReference>
<dbReference type="Gene3D" id="1.20.1070.10">
    <property type="entry name" value="Rhodopsin 7-helix transmembrane proteins"/>
    <property type="match status" value="1"/>
</dbReference>